<feature type="region of interest" description="Disordered" evidence="2">
    <location>
        <begin position="296"/>
        <end position="368"/>
    </location>
</feature>
<evidence type="ECO:0000313" key="4">
    <source>
        <dbReference type="Proteomes" id="UP000076727"/>
    </source>
</evidence>
<dbReference type="OrthoDB" id="2660902at2759"/>
<protein>
    <submittedName>
        <fullName evidence="3">Uncharacterized protein</fullName>
    </submittedName>
</protein>
<accession>A0A165U7K5</accession>
<evidence type="ECO:0000313" key="3">
    <source>
        <dbReference type="EMBL" id="KZT74514.1"/>
    </source>
</evidence>
<evidence type="ECO:0000256" key="1">
    <source>
        <dbReference type="SAM" id="Coils"/>
    </source>
</evidence>
<gene>
    <name evidence="3" type="ORF">DAEQUDRAFT_734797</name>
</gene>
<organism evidence="3 4">
    <name type="scientific">Daedalea quercina L-15889</name>
    <dbReference type="NCBI Taxonomy" id="1314783"/>
    <lineage>
        <taxon>Eukaryota</taxon>
        <taxon>Fungi</taxon>
        <taxon>Dikarya</taxon>
        <taxon>Basidiomycota</taxon>
        <taxon>Agaricomycotina</taxon>
        <taxon>Agaricomycetes</taxon>
        <taxon>Polyporales</taxon>
        <taxon>Fomitopsis</taxon>
    </lineage>
</organism>
<reference evidence="3 4" key="1">
    <citation type="journal article" date="2016" name="Mol. Biol. Evol.">
        <title>Comparative Genomics of Early-Diverging Mushroom-Forming Fungi Provides Insights into the Origins of Lignocellulose Decay Capabilities.</title>
        <authorList>
            <person name="Nagy L.G."/>
            <person name="Riley R."/>
            <person name="Tritt A."/>
            <person name="Adam C."/>
            <person name="Daum C."/>
            <person name="Floudas D."/>
            <person name="Sun H."/>
            <person name="Yadav J.S."/>
            <person name="Pangilinan J."/>
            <person name="Larsson K.H."/>
            <person name="Matsuura K."/>
            <person name="Barry K."/>
            <person name="Labutti K."/>
            <person name="Kuo R."/>
            <person name="Ohm R.A."/>
            <person name="Bhattacharya S.S."/>
            <person name="Shirouzu T."/>
            <person name="Yoshinaga Y."/>
            <person name="Martin F.M."/>
            <person name="Grigoriev I.V."/>
            <person name="Hibbett D.S."/>
        </authorList>
    </citation>
    <scope>NUCLEOTIDE SEQUENCE [LARGE SCALE GENOMIC DNA]</scope>
    <source>
        <strain evidence="3 4">L-15889</strain>
    </source>
</reference>
<dbReference type="AlphaFoldDB" id="A0A165U7K5"/>
<dbReference type="STRING" id="1314783.A0A165U7K5"/>
<sequence>MSSRERLSSDSANSQEAHNHGNRPGGKGKKSVIVHWKPATTWIRTDKLLQWFVTHPQECIHIFGDWEKQARAEGRATSTAKTSHAFYYRQVADYIFLTDEEPAVHLDYLNSSDDPSWAKCIHGRVSELRKAYGAIRMQMASTGFGITEEDRANNIYTIDDKLFGTTFPKRWFEQLDALCGKKPSLTVAGTSSDPGQDFRGDMMNTINTMSSGSSRFTQADVHQQQYNQVQQHNTLQVQQYDTLQAQEREYDASQVQQYDALQAQERGEYDALQVQQYDASQVQDFSSWLRASNLSLTSSGSKGSHKSRTRPINVPSLPSTIAKSPSSTRVGTTKRSSSDSIAPGSNVKKTRTSSSTSRALEPPDVGTSVESMTAMVAEEQRQLDEKLKRQEDATALRLRARVASDEKDKEASVAYGKWLDVYSHALTMGQPPPPLPPHMSGSLPPPPPPPMPPYLPAGQQYDTYPSYGAAAFSSYAPGYMYAAGRYPPYNIAPGYPISPAFLSAPTATSTSSIAPPSAIVPAHAIVPAGAIIPQVAATAYGMNIPTGAAHGTTARTSLST</sequence>
<proteinExistence type="predicted"/>
<name>A0A165U7K5_9APHY</name>
<evidence type="ECO:0000256" key="2">
    <source>
        <dbReference type="SAM" id="MobiDB-lite"/>
    </source>
</evidence>
<feature type="region of interest" description="Disordered" evidence="2">
    <location>
        <begin position="1"/>
        <end position="30"/>
    </location>
</feature>
<feature type="coiled-coil region" evidence="1">
    <location>
        <begin position="369"/>
        <end position="396"/>
    </location>
</feature>
<keyword evidence="4" id="KW-1185">Reference proteome</keyword>
<feature type="compositionally biased region" description="Polar residues" evidence="2">
    <location>
        <begin position="316"/>
        <end position="340"/>
    </location>
</feature>
<dbReference type="EMBL" id="KV429033">
    <property type="protein sequence ID" value="KZT74514.1"/>
    <property type="molecule type" value="Genomic_DNA"/>
</dbReference>
<keyword evidence="1" id="KW-0175">Coiled coil</keyword>
<dbReference type="Proteomes" id="UP000076727">
    <property type="component" value="Unassembled WGS sequence"/>
</dbReference>